<name>I4C8W6_DESTA</name>
<dbReference type="InterPro" id="IPR004254">
    <property type="entry name" value="AdipoR/HlyIII-related"/>
</dbReference>
<protein>
    <submittedName>
        <fullName evidence="9">Channel protein, hemolysin III family</fullName>
    </submittedName>
</protein>
<feature type="binding site" evidence="7">
    <location>
        <position position="196"/>
    </location>
    <ligand>
        <name>Zn(2+)</name>
        <dbReference type="ChEBI" id="CHEBI:29105"/>
    </ligand>
</feature>
<dbReference type="NCBIfam" id="TIGR01065">
    <property type="entry name" value="hlyIII"/>
    <property type="match status" value="1"/>
</dbReference>
<sequence>MNTRTISGRYSIREEVANSLTHLLGILFSITGMVILILSSSESGNIWRIISCVVFGMTLILLYTASTLYHGIQNPSVKAFMRIIDHSSIFLLIAGTYTPFTLVNLRGPWGWSLFGIVWGLAFLGIIVQTALLRQWVGISVGLYVIMGWAVVVAIKQMLVAVAPPGMMLLLAGGLAYTFGIIFYVWHRLPYHHAVWHLFVLAGSIFHFFAVLFYAVPLEY</sequence>
<feature type="transmembrane region" description="Helical" evidence="8">
    <location>
        <begin position="20"/>
        <end position="40"/>
    </location>
</feature>
<evidence type="ECO:0000256" key="8">
    <source>
        <dbReference type="SAM" id="Phobius"/>
    </source>
</evidence>
<evidence type="ECO:0000256" key="1">
    <source>
        <dbReference type="ARBA" id="ARBA00004651"/>
    </source>
</evidence>
<keyword evidence="7" id="KW-0862">Zinc</keyword>
<evidence type="ECO:0000313" key="9">
    <source>
        <dbReference type="EMBL" id="AFM26007.1"/>
    </source>
</evidence>
<reference evidence="10" key="1">
    <citation type="submission" date="2012-06" db="EMBL/GenBank/DDBJ databases">
        <title>Complete sequence of chromosome of Desulfomonile tiedjei DSM 6799.</title>
        <authorList>
            <person name="Lucas S."/>
            <person name="Copeland A."/>
            <person name="Lapidus A."/>
            <person name="Glavina del Rio T."/>
            <person name="Dalin E."/>
            <person name="Tice H."/>
            <person name="Bruce D."/>
            <person name="Goodwin L."/>
            <person name="Pitluck S."/>
            <person name="Peters L."/>
            <person name="Ovchinnikova G."/>
            <person name="Zeytun A."/>
            <person name="Lu M."/>
            <person name="Kyrpides N."/>
            <person name="Mavromatis K."/>
            <person name="Ivanova N."/>
            <person name="Brettin T."/>
            <person name="Detter J.C."/>
            <person name="Han C."/>
            <person name="Larimer F."/>
            <person name="Land M."/>
            <person name="Hauser L."/>
            <person name="Markowitz V."/>
            <person name="Cheng J.-F."/>
            <person name="Hugenholtz P."/>
            <person name="Woyke T."/>
            <person name="Wu D."/>
            <person name="Spring S."/>
            <person name="Schroeder M."/>
            <person name="Brambilla E."/>
            <person name="Klenk H.-P."/>
            <person name="Eisen J.A."/>
        </authorList>
    </citation>
    <scope>NUCLEOTIDE SEQUENCE [LARGE SCALE GENOMIC DNA]</scope>
    <source>
        <strain evidence="10">ATCC 49306 / DSM 6799 / DCB-1</strain>
    </source>
</reference>
<dbReference type="GO" id="GO:0046872">
    <property type="term" value="F:metal ion binding"/>
    <property type="evidence" value="ECO:0007669"/>
    <property type="project" value="UniProtKB-KW"/>
</dbReference>
<feature type="transmembrane region" description="Helical" evidence="8">
    <location>
        <begin position="109"/>
        <end position="128"/>
    </location>
</feature>
<evidence type="ECO:0000256" key="4">
    <source>
        <dbReference type="ARBA" id="ARBA00022692"/>
    </source>
</evidence>
<comment type="similarity">
    <text evidence="2">Belongs to the UPF0073 (Hly-III) family.</text>
</comment>
<evidence type="ECO:0000256" key="2">
    <source>
        <dbReference type="ARBA" id="ARBA00008488"/>
    </source>
</evidence>
<evidence type="ECO:0000256" key="6">
    <source>
        <dbReference type="ARBA" id="ARBA00023136"/>
    </source>
</evidence>
<evidence type="ECO:0000256" key="5">
    <source>
        <dbReference type="ARBA" id="ARBA00022989"/>
    </source>
</evidence>
<dbReference type="PANTHER" id="PTHR20855">
    <property type="entry name" value="ADIPOR/PROGESTIN RECEPTOR-RELATED"/>
    <property type="match status" value="1"/>
</dbReference>
<dbReference type="HOGENOM" id="CLU_051078_1_0_7"/>
<dbReference type="RefSeq" id="WP_014811141.1">
    <property type="nucleotide sequence ID" value="NC_018025.1"/>
</dbReference>
<proteinExistence type="inferred from homology"/>
<feature type="transmembrane region" description="Helical" evidence="8">
    <location>
        <begin position="83"/>
        <end position="103"/>
    </location>
</feature>
<feature type="transmembrane region" description="Helical" evidence="8">
    <location>
        <begin position="46"/>
        <end position="71"/>
    </location>
</feature>
<feature type="transmembrane region" description="Helical" evidence="8">
    <location>
        <begin position="135"/>
        <end position="154"/>
    </location>
</feature>
<dbReference type="PANTHER" id="PTHR20855:SF3">
    <property type="entry name" value="LD03007P"/>
    <property type="match status" value="1"/>
</dbReference>
<keyword evidence="6 8" id="KW-0472">Membrane</keyword>
<dbReference type="InterPro" id="IPR005744">
    <property type="entry name" value="Hy-lIII"/>
</dbReference>
<evidence type="ECO:0000313" key="10">
    <source>
        <dbReference type="Proteomes" id="UP000006055"/>
    </source>
</evidence>
<organism evidence="9 10">
    <name type="scientific">Desulfomonile tiedjei (strain ATCC 49306 / DSM 6799 / DCB-1)</name>
    <dbReference type="NCBI Taxonomy" id="706587"/>
    <lineage>
        <taxon>Bacteria</taxon>
        <taxon>Pseudomonadati</taxon>
        <taxon>Thermodesulfobacteriota</taxon>
        <taxon>Desulfomonilia</taxon>
        <taxon>Desulfomonilales</taxon>
        <taxon>Desulfomonilaceae</taxon>
        <taxon>Desulfomonile</taxon>
    </lineage>
</organism>
<keyword evidence="7" id="KW-0479">Metal-binding</keyword>
<evidence type="ECO:0000256" key="7">
    <source>
        <dbReference type="PIRSR" id="PIRSR604254-1"/>
    </source>
</evidence>
<feature type="transmembrane region" description="Helical" evidence="8">
    <location>
        <begin position="166"/>
        <end position="185"/>
    </location>
</feature>
<dbReference type="GO" id="GO:0140911">
    <property type="term" value="F:pore-forming activity"/>
    <property type="evidence" value="ECO:0007669"/>
    <property type="project" value="InterPro"/>
</dbReference>
<dbReference type="KEGG" id="dti:Desti_3351"/>
<keyword evidence="5 8" id="KW-1133">Transmembrane helix</keyword>
<feature type="binding site" evidence="7">
    <location>
        <position position="192"/>
    </location>
    <ligand>
        <name>Zn(2+)</name>
        <dbReference type="ChEBI" id="CHEBI:29105"/>
    </ligand>
</feature>
<dbReference type="eggNOG" id="COG1272">
    <property type="taxonomic scope" value="Bacteria"/>
</dbReference>
<evidence type="ECO:0000256" key="3">
    <source>
        <dbReference type="ARBA" id="ARBA00022475"/>
    </source>
</evidence>
<dbReference type="EMBL" id="CP003360">
    <property type="protein sequence ID" value="AFM26007.1"/>
    <property type="molecule type" value="Genomic_DNA"/>
</dbReference>
<feature type="transmembrane region" description="Helical" evidence="8">
    <location>
        <begin position="197"/>
        <end position="215"/>
    </location>
</feature>
<dbReference type="GO" id="GO:0005886">
    <property type="term" value="C:plasma membrane"/>
    <property type="evidence" value="ECO:0007669"/>
    <property type="project" value="UniProtKB-SubCell"/>
</dbReference>
<keyword evidence="4 8" id="KW-0812">Transmembrane</keyword>
<feature type="binding site" evidence="7">
    <location>
        <position position="70"/>
    </location>
    <ligand>
        <name>Zn(2+)</name>
        <dbReference type="ChEBI" id="CHEBI:29105"/>
    </ligand>
</feature>
<dbReference type="STRING" id="706587.Desti_3351"/>
<dbReference type="OrthoDB" id="9813689at2"/>
<dbReference type="PATRIC" id="fig|706587.4.peg.3816"/>
<keyword evidence="3" id="KW-1003">Cell membrane</keyword>
<accession>I4C8W6</accession>
<dbReference type="Pfam" id="PF03006">
    <property type="entry name" value="HlyIII"/>
    <property type="match status" value="1"/>
</dbReference>
<gene>
    <name evidence="9" type="ordered locus">Desti_3351</name>
</gene>
<keyword evidence="10" id="KW-1185">Reference proteome</keyword>
<comment type="subcellular location">
    <subcellularLocation>
        <location evidence="1">Cell membrane</location>
        <topology evidence="1">Multi-pass membrane protein</topology>
    </subcellularLocation>
</comment>
<dbReference type="AlphaFoldDB" id="I4C8W6"/>
<dbReference type="Proteomes" id="UP000006055">
    <property type="component" value="Chromosome"/>
</dbReference>